<dbReference type="InterPro" id="IPR014001">
    <property type="entry name" value="Helicase_ATP-bd"/>
</dbReference>
<keyword evidence="19" id="KW-1185">Reference proteome</keyword>
<dbReference type="PROSITE" id="PS00039">
    <property type="entry name" value="DEAD_ATP_HELICASE"/>
    <property type="match status" value="1"/>
</dbReference>
<feature type="domain" description="Helicase ATP-binding" evidence="15">
    <location>
        <begin position="110"/>
        <end position="300"/>
    </location>
</feature>
<dbReference type="SUPFAM" id="SSF52540">
    <property type="entry name" value="P-loop containing nucleoside triphosphate hydrolases"/>
    <property type="match status" value="1"/>
</dbReference>
<evidence type="ECO:0000256" key="13">
    <source>
        <dbReference type="RuleBase" id="RU000492"/>
    </source>
</evidence>
<sequence length="762" mass="84501">MCAFLHPVKSCQNWCQVSAPSSSSIILMATKRKLEDTSVHVDGEHDDAAAMDAAEWRDVHLISTTSSGNDVVALPDPLRTFQSTPFSAAVVAALEHAGFTAPSPTQAQSWPVALSKKDLISIAKTGSGKTLGFLLPSFHHLAKATRVQQTRTKAKHKYAFPVRSKDPRMVVLVPTRELAMQIEKEAKRFLKAFHPALRAVAVFGGAEKKAQLEALEMGVDCCVATPGRLLDLRDSVSLAKVDILVLDEADKMLEMGFERQLQALQELLPSTTRQTLLCSATWPLVVQSLAASFVRPDAVTVITGAFQVNPAIRQTFELCSNVDAKAEQLVSFCHKHKTTKTLVFFKTKQGCDAMEKLVKQHLTAGDDDQKRHKAADVVVAVHGDKPQADRTMALNQFKNGSCLLLFATDVASRGLHVHDIHTVINYDCPDSEETYIHRIGRTGRAGATGTAISYVTDKDRPLVKKLLRVLKEADQVIPPAIQAWCRAVHPSTEATTPATTTSNKHPRTSKVDQGIKKVAAHKKHNKKKTPPQQPKEKKKKQVVGKRKQRLLREKQPYALSLLELKKVFVKQGLQQTSNVARTLAVMFQEAHHQPQQDQHTTFTMLQDVQFNTHVCNPNSRLVSDNDEGRHLTHLTTLPVDSIYAKELGSAYDDALKHDILKLVQYIEVLIAGTRHQILQLFADFVLTTSCRLILVRVSNQECAFLAAAAAHPDANEQLANEVCHLVDMATFRNTIPNLRGVDALIQMRNRLLKELHWFDQQG</sequence>
<comment type="caution">
    <text evidence="18">The sequence shown here is derived from an EMBL/GenBank/DDBJ whole genome shotgun (WGS) entry which is preliminary data.</text>
</comment>
<keyword evidence="4" id="KW-0690">Ribosome biogenesis</keyword>
<evidence type="ECO:0000259" key="16">
    <source>
        <dbReference type="PROSITE" id="PS51194"/>
    </source>
</evidence>
<dbReference type="Proteomes" id="UP000284702">
    <property type="component" value="Unassembled WGS sequence"/>
</dbReference>
<evidence type="ECO:0000313" key="19">
    <source>
        <dbReference type="Proteomes" id="UP000284702"/>
    </source>
</evidence>
<organism evidence="18 19">
    <name type="scientific">Aphanomyces astaci</name>
    <name type="common">Crayfish plague agent</name>
    <dbReference type="NCBI Taxonomy" id="112090"/>
    <lineage>
        <taxon>Eukaryota</taxon>
        <taxon>Sar</taxon>
        <taxon>Stramenopiles</taxon>
        <taxon>Oomycota</taxon>
        <taxon>Saprolegniomycetes</taxon>
        <taxon>Saprolegniales</taxon>
        <taxon>Verrucalvaceae</taxon>
        <taxon>Aphanomyces</taxon>
    </lineage>
</organism>
<evidence type="ECO:0000313" key="18">
    <source>
        <dbReference type="EMBL" id="RQM23576.1"/>
    </source>
</evidence>
<evidence type="ECO:0000256" key="4">
    <source>
        <dbReference type="ARBA" id="ARBA00022517"/>
    </source>
</evidence>
<evidence type="ECO:0000256" key="3">
    <source>
        <dbReference type="ARBA" id="ARBA00012552"/>
    </source>
</evidence>
<protein>
    <recommendedName>
        <fullName evidence="3">RNA helicase</fullName>
        <ecNumber evidence="3">3.6.4.13</ecNumber>
    </recommendedName>
</protein>
<dbReference type="PANTHER" id="PTHR47958">
    <property type="entry name" value="ATP-DEPENDENT RNA HELICASE DBP3"/>
    <property type="match status" value="1"/>
</dbReference>
<dbReference type="GO" id="GO:0003724">
    <property type="term" value="F:RNA helicase activity"/>
    <property type="evidence" value="ECO:0007669"/>
    <property type="project" value="UniProtKB-EC"/>
</dbReference>
<evidence type="ECO:0000256" key="9">
    <source>
        <dbReference type="ARBA" id="ARBA00022840"/>
    </source>
</evidence>
<dbReference type="CDD" id="cd00268">
    <property type="entry name" value="DEADc"/>
    <property type="match status" value="1"/>
</dbReference>
<gene>
    <name evidence="18" type="ORF">B5M09_004090</name>
</gene>
<dbReference type="Gene3D" id="3.40.50.300">
    <property type="entry name" value="P-loop containing nucleotide triphosphate hydrolases"/>
    <property type="match status" value="2"/>
</dbReference>
<dbReference type="PROSITE" id="PS51192">
    <property type="entry name" value="HELICASE_ATP_BIND_1"/>
    <property type="match status" value="1"/>
</dbReference>
<comment type="function">
    <text evidence="11">ATP-dependent RNA helicase required for 60S ribosomal subunit synthesis. Involved in efficient pre-rRNA processing, predominantly at site A3, which is necessary for the normal formation of 25S and 5.8S rRNAs.</text>
</comment>
<dbReference type="AlphaFoldDB" id="A0A425D2S1"/>
<evidence type="ECO:0000256" key="1">
    <source>
        <dbReference type="ARBA" id="ARBA00004604"/>
    </source>
</evidence>
<evidence type="ECO:0000256" key="6">
    <source>
        <dbReference type="ARBA" id="ARBA00022741"/>
    </source>
</evidence>
<evidence type="ECO:0000259" key="15">
    <source>
        <dbReference type="PROSITE" id="PS51192"/>
    </source>
</evidence>
<dbReference type="InterPro" id="IPR044742">
    <property type="entry name" value="DEAD/DEAH_RhlB"/>
</dbReference>
<evidence type="ECO:0000256" key="12">
    <source>
        <dbReference type="PROSITE-ProRule" id="PRU00552"/>
    </source>
</evidence>
<feature type="region of interest" description="Disordered" evidence="14">
    <location>
        <begin position="493"/>
        <end position="549"/>
    </location>
</feature>
<dbReference type="SMART" id="SM00490">
    <property type="entry name" value="HELICc"/>
    <property type="match status" value="1"/>
</dbReference>
<feature type="short sequence motif" description="Q motif" evidence="12">
    <location>
        <begin position="79"/>
        <end position="107"/>
    </location>
</feature>
<dbReference type="Pfam" id="PF00271">
    <property type="entry name" value="Helicase_C"/>
    <property type="match status" value="1"/>
</dbReference>
<dbReference type="VEuPathDB" id="FungiDB:H257_11488"/>
<evidence type="ECO:0000256" key="7">
    <source>
        <dbReference type="ARBA" id="ARBA00022801"/>
    </source>
</evidence>
<keyword evidence="8 13" id="KW-0347">Helicase</keyword>
<accession>A0A425D2S1</accession>
<keyword evidence="7 13" id="KW-0378">Hydrolase</keyword>
<evidence type="ECO:0000256" key="14">
    <source>
        <dbReference type="SAM" id="MobiDB-lite"/>
    </source>
</evidence>
<dbReference type="GO" id="GO:0016787">
    <property type="term" value="F:hydrolase activity"/>
    <property type="evidence" value="ECO:0007669"/>
    <property type="project" value="UniProtKB-KW"/>
</dbReference>
<dbReference type="InterPro" id="IPR001650">
    <property type="entry name" value="Helicase_C-like"/>
</dbReference>
<evidence type="ECO:0000256" key="11">
    <source>
        <dbReference type="ARBA" id="ARBA00037449"/>
    </source>
</evidence>
<feature type="domain" description="DEAD-box RNA helicase Q" evidence="17">
    <location>
        <begin position="79"/>
        <end position="107"/>
    </location>
</feature>
<dbReference type="Pfam" id="PF00270">
    <property type="entry name" value="DEAD"/>
    <property type="match status" value="1"/>
</dbReference>
<dbReference type="CDD" id="cd18787">
    <property type="entry name" value="SF2_C_DEAD"/>
    <property type="match status" value="1"/>
</dbReference>
<dbReference type="InterPro" id="IPR000629">
    <property type="entry name" value="RNA-helicase_DEAD-box_CS"/>
</dbReference>
<evidence type="ECO:0000256" key="10">
    <source>
        <dbReference type="ARBA" id="ARBA00023242"/>
    </source>
</evidence>
<feature type="compositionally biased region" description="Basic residues" evidence="14">
    <location>
        <begin position="536"/>
        <end position="549"/>
    </location>
</feature>
<feature type="compositionally biased region" description="Low complexity" evidence="14">
    <location>
        <begin position="493"/>
        <end position="502"/>
    </location>
</feature>
<comment type="similarity">
    <text evidence="2">Belongs to the DEAD box helicase family. DDX5/DBP2 subfamily.</text>
</comment>
<dbReference type="InterPro" id="IPR011545">
    <property type="entry name" value="DEAD/DEAH_box_helicase_dom"/>
</dbReference>
<feature type="domain" description="Helicase C-terminal" evidence="16">
    <location>
        <begin position="325"/>
        <end position="485"/>
    </location>
</feature>
<evidence type="ECO:0000256" key="8">
    <source>
        <dbReference type="ARBA" id="ARBA00022806"/>
    </source>
</evidence>
<dbReference type="EMBL" id="MZMZ02002930">
    <property type="protein sequence ID" value="RQM23576.1"/>
    <property type="molecule type" value="Genomic_DNA"/>
</dbReference>
<dbReference type="PROSITE" id="PS51194">
    <property type="entry name" value="HELICASE_CTER"/>
    <property type="match status" value="1"/>
</dbReference>
<evidence type="ECO:0000256" key="2">
    <source>
        <dbReference type="ARBA" id="ARBA00009334"/>
    </source>
</evidence>
<dbReference type="EC" id="3.6.4.13" evidence="3"/>
<keyword evidence="10" id="KW-0539">Nucleus</keyword>
<name>A0A425D2S1_APHAT</name>
<dbReference type="InterPro" id="IPR027417">
    <property type="entry name" value="P-loop_NTPase"/>
</dbReference>
<dbReference type="SMART" id="SM00487">
    <property type="entry name" value="DEXDc"/>
    <property type="match status" value="1"/>
</dbReference>
<feature type="compositionally biased region" description="Basic residues" evidence="14">
    <location>
        <begin position="518"/>
        <end position="529"/>
    </location>
</feature>
<dbReference type="InterPro" id="IPR014014">
    <property type="entry name" value="RNA_helicase_DEAD_Q_motif"/>
</dbReference>
<keyword evidence="5" id="KW-0698">rRNA processing</keyword>
<dbReference type="GO" id="GO:0005524">
    <property type="term" value="F:ATP binding"/>
    <property type="evidence" value="ECO:0007669"/>
    <property type="project" value="UniProtKB-KW"/>
</dbReference>
<evidence type="ECO:0000256" key="5">
    <source>
        <dbReference type="ARBA" id="ARBA00022552"/>
    </source>
</evidence>
<keyword evidence="9 13" id="KW-0067">ATP-binding</keyword>
<proteinExistence type="inferred from homology"/>
<comment type="subcellular location">
    <subcellularLocation>
        <location evidence="1">Nucleus</location>
        <location evidence="1">Nucleolus</location>
    </subcellularLocation>
</comment>
<reference evidence="18" key="1">
    <citation type="submission" date="2018-07" db="EMBL/GenBank/DDBJ databases">
        <title>Annotation of Aphanomyces astaci genome assembly.</title>
        <authorList>
            <person name="Studholme D.J."/>
        </authorList>
    </citation>
    <scope>NUCLEOTIDE SEQUENCE [LARGE SCALE GENOMIC DNA]</scope>
    <source>
        <strain evidence="18">Pc</strain>
    </source>
</reference>
<dbReference type="VEuPathDB" id="FungiDB:H257_11487"/>
<keyword evidence="6 13" id="KW-0547">Nucleotide-binding</keyword>
<dbReference type="PROSITE" id="PS51195">
    <property type="entry name" value="Q_MOTIF"/>
    <property type="match status" value="1"/>
</dbReference>
<dbReference type="GO" id="GO:0003676">
    <property type="term" value="F:nucleic acid binding"/>
    <property type="evidence" value="ECO:0007669"/>
    <property type="project" value="InterPro"/>
</dbReference>
<evidence type="ECO:0000259" key="17">
    <source>
        <dbReference type="PROSITE" id="PS51195"/>
    </source>
</evidence>